<name>A0A4E0RN81_FASHE</name>
<dbReference type="Pfam" id="PF00339">
    <property type="entry name" value="Arrestin_N"/>
    <property type="match status" value="1"/>
</dbReference>
<accession>A0A4E0RN81</accession>
<comment type="similarity">
    <text evidence="1">Belongs to the arrestin family.</text>
</comment>
<evidence type="ECO:0000259" key="3">
    <source>
        <dbReference type="Pfam" id="PF00339"/>
    </source>
</evidence>
<dbReference type="InterPro" id="IPR014752">
    <property type="entry name" value="Arrestin-like_C"/>
</dbReference>
<proteinExistence type="inferred from homology"/>
<dbReference type="PANTHER" id="PTHR11188:SF176">
    <property type="entry name" value="ARRESTIN DOMAIN-CONTAINING PROTEIN 1"/>
    <property type="match status" value="1"/>
</dbReference>
<dbReference type="InterPro" id="IPR011021">
    <property type="entry name" value="Arrestin-like_N"/>
</dbReference>
<dbReference type="AlphaFoldDB" id="A0A4E0RN81"/>
<dbReference type="PANTHER" id="PTHR11188">
    <property type="entry name" value="ARRESTIN DOMAIN CONTAINING PROTEIN"/>
    <property type="match status" value="1"/>
</dbReference>
<evidence type="ECO:0000256" key="1">
    <source>
        <dbReference type="ARBA" id="ARBA00005298"/>
    </source>
</evidence>
<dbReference type="EMBL" id="JXXN02014932">
    <property type="protein sequence ID" value="THD18342.1"/>
    <property type="molecule type" value="Genomic_DNA"/>
</dbReference>
<evidence type="ECO:0000256" key="2">
    <source>
        <dbReference type="SAM" id="MobiDB-lite"/>
    </source>
</evidence>
<dbReference type="InterPro" id="IPR014756">
    <property type="entry name" value="Ig_E-set"/>
</dbReference>
<protein>
    <recommendedName>
        <fullName evidence="3">Arrestin-like N-terminal domain-containing protein</fullName>
    </recommendedName>
</protein>
<reference evidence="4" key="1">
    <citation type="submission" date="2019-03" db="EMBL/GenBank/DDBJ databases">
        <title>Improved annotation for the trematode Fasciola hepatica.</title>
        <authorList>
            <person name="Choi Y.-J."/>
            <person name="Martin J."/>
            <person name="Mitreva M."/>
        </authorList>
    </citation>
    <scope>NUCLEOTIDE SEQUENCE [LARGE SCALE GENOMIC DNA]</scope>
</reference>
<keyword evidence="5" id="KW-1185">Reference proteome</keyword>
<dbReference type="InterPro" id="IPR050357">
    <property type="entry name" value="Arrestin_domain-protein"/>
</dbReference>
<sequence length="866" mass="98475">MKSSPEFRYNPILTLSLDQPKPYVYRSGECVGGTLCIRCDQAFNVKVVRAEILGRTVIAAPCKKKFRSPKWWTRERRWIQNKLFWMQGTGCVVTDLTTDAHRLEQNAVLDLNTLKFPSETVLSKLLPEFRTVGEEIHCSAVVELVGRTSPGSCETILSGEHNFHFRFLLSQMCPCTFSAARGSVEYRIRAVVQHSDGYIQQTIHGFRVIRESLLDRTCDIRSTFACPPTSRSFVSSFDLFTSNEDMTPLISLVKQRTGCSPLPNVNNLNRLDCGVRPRSPSLWTVESDHKSRDLYSWQFSRKGRITEPKTWCYPRPRAIEYCHACVQARHLSNPEVIRGTNSPNNSSEEQTQYELKSITWRRRICLWFTRSVFSTASKTAGSRRTVRLSRCIDNACILPSSWISRAYTSGYGSYPNTALGTQSGYAVSCRLSVSQRQLVPGETLTARLTLFVEDPFALVLAPNAGSIGPDGFHWCALFRGPCSRQSRRLWSPLARAFVSYFLEDSYHKRLTGVERYASRVWWRGIVKQPYRIFLVLRQMIAYHDWTGHAIAEEERDIYVAEMENKQSNEGHLLRVVLEHVIRIPPITPSGLEGCAYIDVSYRIGVVHFKLKRLTHIWTPNEWQAMGEKCSKPANRVIERLYVNSPDGPLTRSLRWTRSPVRRVQNKLKTDQLHKWDAYKELQLPIPLVIGTKHSLMREDDPSCASQCTVASLGPIFFMQWPDSCEKDSLPPAHHCSYATSSLRSSRSASFGRLENTTNSASEGRKTEEFGSCAVGNRRVTIHIDAKPESNHPSVFHSPVFHHSNTLNCSRTAAGPSDSIRRPSIPSRNRFGVRDYQRHSVPKASVRNPGRHRIVSNGRIIQDSVEI</sequence>
<comment type="caution">
    <text evidence="4">The sequence shown here is derived from an EMBL/GenBank/DDBJ whole genome shotgun (WGS) entry which is preliminary data.</text>
</comment>
<dbReference type="Gene3D" id="2.60.40.640">
    <property type="match status" value="1"/>
</dbReference>
<gene>
    <name evidence="4" type="ORF">D915_008817</name>
</gene>
<feature type="region of interest" description="Disordered" evidence="2">
    <location>
        <begin position="747"/>
        <end position="767"/>
    </location>
</feature>
<dbReference type="GO" id="GO:0015031">
    <property type="term" value="P:protein transport"/>
    <property type="evidence" value="ECO:0007669"/>
    <property type="project" value="TreeGrafter"/>
</dbReference>
<organism evidence="4 5">
    <name type="scientific">Fasciola hepatica</name>
    <name type="common">Liver fluke</name>
    <dbReference type="NCBI Taxonomy" id="6192"/>
    <lineage>
        <taxon>Eukaryota</taxon>
        <taxon>Metazoa</taxon>
        <taxon>Spiralia</taxon>
        <taxon>Lophotrochozoa</taxon>
        <taxon>Platyhelminthes</taxon>
        <taxon>Trematoda</taxon>
        <taxon>Digenea</taxon>
        <taxon>Plagiorchiida</taxon>
        <taxon>Echinostomata</taxon>
        <taxon>Echinostomatoidea</taxon>
        <taxon>Fasciolidae</taxon>
        <taxon>Fasciola</taxon>
    </lineage>
</organism>
<dbReference type="SUPFAM" id="SSF81296">
    <property type="entry name" value="E set domains"/>
    <property type="match status" value="1"/>
</dbReference>
<evidence type="ECO:0000313" key="4">
    <source>
        <dbReference type="EMBL" id="THD18342.1"/>
    </source>
</evidence>
<dbReference type="Proteomes" id="UP000230066">
    <property type="component" value="Unassembled WGS sequence"/>
</dbReference>
<dbReference type="GO" id="GO:0005737">
    <property type="term" value="C:cytoplasm"/>
    <property type="evidence" value="ECO:0007669"/>
    <property type="project" value="TreeGrafter"/>
</dbReference>
<feature type="domain" description="Arrestin-like N-terminal" evidence="3">
    <location>
        <begin position="151"/>
        <end position="211"/>
    </location>
</feature>
<evidence type="ECO:0000313" key="5">
    <source>
        <dbReference type="Proteomes" id="UP000230066"/>
    </source>
</evidence>